<evidence type="ECO:0000313" key="2">
    <source>
        <dbReference type="Proteomes" id="UP001241603"/>
    </source>
</evidence>
<name>A0ABU0H8X3_9HYPH</name>
<evidence type="ECO:0000313" key="1">
    <source>
        <dbReference type="EMBL" id="MDQ0438735.1"/>
    </source>
</evidence>
<protein>
    <submittedName>
        <fullName evidence="1">Uncharacterized protein</fullName>
    </submittedName>
</protein>
<proteinExistence type="predicted"/>
<sequence length="61" mass="6204">MSDPAMTVQAFAAIATPSVIPGLTRDPFSGGLIAAEWIPAFAGMTAVVYRAPASLSTTAVH</sequence>
<gene>
    <name evidence="1" type="ORF">QO014_003130</name>
</gene>
<dbReference type="EMBL" id="JAUSVO010000004">
    <property type="protein sequence ID" value="MDQ0438735.1"/>
    <property type="molecule type" value="Genomic_DNA"/>
</dbReference>
<organism evidence="1 2">
    <name type="scientific">Kaistia dalseonensis</name>
    <dbReference type="NCBI Taxonomy" id="410840"/>
    <lineage>
        <taxon>Bacteria</taxon>
        <taxon>Pseudomonadati</taxon>
        <taxon>Pseudomonadota</taxon>
        <taxon>Alphaproteobacteria</taxon>
        <taxon>Hyphomicrobiales</taxon>
        <taxon>Kaistiaceae</taxon>
        <taxon>Kaistia</taxon>
    </lineage>
</organism>
<comment type="caution">
    <text evidence="1">The sequence shown here is derived from an EMBL/GenBank/DDBJ whole genome shotgun (WGS) entry which is preliminary data.</text>
</comment>
<keyword evidence="2" id="KW-1185">Reference proteome</keyword>
<accession>A0ABU0H8X3</accession>
<reference evidence="1 2" key="1">
    <citation type="submission" date="2023-07" db="EMBL/GenBank/DDBJ databases">
        <title>Genomic Encyclopedia of Type Strains, Phase IV (KMG-IV): sequencing the most valuable type-strain genomes for metagenomic binning, comparative biology and taxonomic classification.</title>
        <authorList>
            <person name="Goeker M."/>
        </authorList>
    </citation>
    <scope>NUCLEOTIDE SEQUENCE [LARGE SCALE GENOMIC DNA]</scope>
    <source>
        <strain evidence="1 2">B6-8</strain>
    </source>
</reference>
<dbReference type="Proteomes" id="UP001241603">
    <property type="component" value="Unassembled WGS sequence"/>
</dbReference>